<dbReference type="PANTHER" id="PTHR45138">
    <property type="entry name" value="REGULATORY COMPONENTS OF SENSORY TRANSDUCTION SYSTEM"/>
    <property type="match status" value="1"/>
</dbReference>
<gene>
    <name evidence="5" type="ORF">C9I94_07620</name>
</gene>
<dbReference type="OrthoDB" id="9812260at2"/>
<evidence type="ECO:0000256" key="1">
    <source>
        <dbReference type="ARBA" id="ARBA00012528"/>
    </source>
</evidence>
<organism evidence="5 6">
    <name type="scientific">Photobacterium swingsii</name>
    <dbReference type="NCBI Taxonomy" id="680026"/>
    <lineage>
        <taxon>Bacteria</taxon>
        <taxon>Pseudomonadati</taxon>
        <taxon>Pseudomonadota</taxon>
        <taxon>Gammaproteobacteria</taxon>
        <taxon>Vibrionales</taxon>
        <taxon>Vibrionaceae</taxon>
        <taxon>Photobacterium</taxon>
    </lineage>
</organism>
<name>A0A0J8VEI5_9GAMM</name>
<feature type="transmembrane region" description="Helical" evidence="3">
    <location>
        <begin position="38"/>
        <end position="57"/>
    </location>
</feature>
<feature type="transmembrane region" description="Helical" evidence="3">
    <location>
        <begin position="127"/>
        <end position="147"/>
    </location>
</feature>
<dbReference type="GO" id="GO:0052621">
    <property type="term" value="F:diguanylate cyclase activity"/>
    <property type="evidence" value="ECO:0007669"/>
    <property type="project" value="UniProtKB-EC"/>
</dbReference>
<dbReference type="InterPro" id="IPR043128">
    <property type="entry name" value="Rev_trsase/Diguanyl_cyclase"/>
</dbReference>
<dbReference type="RefSeq" id="WP_048897537.1">
    <property type="nucleotide sequence ID" value="NZ_AP024853.1"/>
</dbReference>
<dbReference type="CDD" id="cd01949">
    <property type="entry name" value="GGDEF"/>
    <property type="match status" value="1"/>
</dbReference>
<dbReference type="EMBL" id="PYLZ01000003">
    <property type="protein sequence ID" value="PSW25502.1"/>
    <property type="molecule type" value="Genomic_DNA"/>
</dbReference>
<feature type="transmembrane region" description="Helical" evidence="3">
    <location>
        <begin position="222"/>
        <end position="243"/>
    </location>
</feature>
<feature type="transmembrane region" description="Helical" evidence="3">
    <location>
        <begin position="97"/>
        <end position="115"/>
    </location>
</feature>
<dbReference type="GO" id="GO:1902201">
    <property type="term" value="P:negative regulation of bacterial-type flagellum-dependent cell motility"/>
    <property type="evidence" value="ECO:0007669"/>
    <property type="project" value="TreeGrafter"/>
</dbReference>
<dbReference type="SMART" id="SM00267">
    <property type="entry name" value="GGDEF"/>
    <property type="match status" value="1"/>
</dbReference>
<dbReference type="Pfam" id="PF00990">
    <property type="entry name" value="GGDEF"/>
    <property type="match status" value="2"/>
</dbReference>
<accession>A0A0J8VEI5</accession>
<sequence>MLPLSFNVFRSAGFRFGLPVFLALSTLFLLEFAQYTLITYQSLLFTLPYVLFALVILLSQPFNQGRTGLTALLMGVAYYVIQNYLQAPLSNNDTKLVYVLLSALLPLNLLQIHILPDKRLHSRFGGYYLLFIVMQIAWSALVVNHFSHSDLSWLWDSYLFTIPTFSPMPIVLFLFSIAITLSSASTILKRNLGSDQTVFVSLLFSCMTFVLFQFSFISSTAFSIAALILLLNLVTCSHELAFVDQLTGIPGRRALETELKHLGRTYTLAMLDVDHFKKFNDTYGHKTGDDVLKLVAQIMRQTKGGAQIFRYGGEEFTIMYKGKEANECKAFLDELRQAIADYDLVIRDHATRPENAKKGEKMRKKEEKANSTNVTVSIGVADSFPDHNPDNVLKAADQALYKAKQKGRNRVIL</sequence>
<protein>
    <recommendedName>
        <fullName evidence="1">diguanylate cyclase</fullName>
        <ecNumber evidence="1">2.7.7.65</ecNumber>
    </recommendedName>
</protein>
<dbReference type="GO" id="GO:0043709">
    <property type="term" value="P:cell adhesion involved in single-species biofilm formation"/>
    <property type="evidence" value="ECO:0007669"/>
    <property type="project" value="TreeGrafter"/>
</dbReference>
<dbReference type="InterPro" id="IPR050469">
    <property type="entry name" value="Diguanylate_Cyclase"/>
</dbReference>
<keyword evidence="6" id="KW-1185">Reference proteome</keyword>
<evidence type="ECO:0000256" key="2">
    <source>
        <dbReference type="ARBA" id="ARBA00034247"/>
    </source>
</evidence>
<feature type="transmembrane region" description="Helical" evidence="3">
    <location>
        <begin position="197"/>
        <end position="216"/>
    </location>
</feature>
<dbReference type="NCBIfam" id="TIGR00254">
    <property type="entry name" value="GGDEF"/>
    <property type="match status" value="1"/>
</dbReference>
<feature type="domain" description="GGDEF" evidence="4">
    <location>
        <begin position="264"/>
        <end position="413"/>
    </location>
</feature>
<dbReference type="PANTHER" id="PTHR45138:SF9">
    <property type="entry name" value="DIGUANYLATE CYCLASE DGCM-RELATED"/>
    <property type="match status" value="1"/>
</dbReference>
<dbReference type="PROSITE" id="PS50887">
    <property type="entry name" value="GGDEF"/>
    <property type="match status" value="1"/>
</dbReference>
<dbReference type="Gene3D" id="3.30.70.270">
    <property type="match status" value="1"/>
</dbReference>
<proteinExistence type="predicted"/>
<feature type="transmembrane region" description="Helical" evidence="3">
    <location>
        <begin position="167"/>
        <end position="188"/>
    </location>
</feature>
<dbReference type="SUPFAM" id="SSF55073">
    <property type="entry name" value="Nucleotide cyclase"/>
    <property type="match status" value="1"/>
</dbReference>
<dbReference type="Proteomes" id="UP000240481">
    <property type="component" value="Unassembled WGS sequence"/>
</dbReference>
<comment type="catalytic activity">
    <reaction evidence="2">
        <text>2 GTP = 3',3'-c-di-GMP + 2 diphosphate</text>
        <dbReference type="Rhea" id="RHEA:24898"/>
        <dbReference type="ChEBI" id="CHEBI:33019"/>
        <dbReference type="ChEBI" id="CHEBI:37565"/>
        <dbReference type="ChEBI" id="CHEBI:58805"/>
        <dbReference type="EC" id="2.7.7.65"/>
    </reaction>
</comment>
<dbReference type="InterPro" id="IPR000160">
    <property type="entry name" value="GGDEF_dom"/>
</dbReference>
<reference evidence="5 6" key="1">
    <citation type="submission" date="2018-01" db="EMBL/GenBank/DDBJ databases">
        <title>Whole genome sequencing of Histamine producing bacteria.</title>
        <authorList>
            <person name="Butler K."/>
        </authorList>
    </citation>
    <scope>NUCLEOTIDE SEQUENCE [LARGE SCALE GENOMIC DNA]</scope>
    <source>
        <strain evidence="5 6">DSM 24669</strain>
    </source>
</reference>
<evidence type="ECO:0000256" key="3">
    <source>
        <dbReference type="SAM" id="Phobius"/>
    </source>
</evidence>
<keyword evidence="3" id="KW-0472">Membrane</keyword>
<keyword evidence="3" id="KW-0812">Transmembrane</keyword>
<evidence type="ECO:0000313" key="6">
    <source>
        <dbReference type="Proteomes" id="UP000240481"/>
    </source>
</evidence>
<comment type="caution">
    <text evidence="5">The sequence shown here is derived from an EMBL/GenBank/DDBJ whole genome shotgun (WGS) entry which is preliminary data.</text>
</comment>
<dbReference type="AlphaFoldDB" id="A0A0J8VEI5"/>
<dbReference type="InterPro" id="IPR029787">
    <property type="entry name" value="Nucleotide_cyclase"/>
</dbReference>
<dbReference type="GO" id="GO:0005886">
    <property type="term" value="C:plasma membrane"/>
    <property type="evidence" value="ECO:0007669"/>
    <property type="project" value="TreeGrafter"/>
</dbReference>
<dbReference type="EC" id="2.7.7.65" evidence="1"/>
<keyword evidence="3" id="KW-1133">Transmembrane helix</keyword>
<feature type="transmembrane region" description="Helical" evidence="3">
    <location>
        <begin position="69"/>
        <end position="85"/>
    </location>
</feature>
<feature type="transmembrane region" description="Helical" evidence="3">
    <location>
        <begin position="12"/>
        <end position="32"/>
    </location>
</feature>
<evidence type="ECO:0000313" key="5">
    <source>
        <dbReference type="EMBL" id="PSW25502.1"/>
    </source>
</evidence>
<evidence type="ECO:0000259" key="4">
    <source>
        <dbReference type="PROSITE" id="PS50887"/>
    </source>
</evidence>
<dbReference type="STRING" id="680026.AB733_03705"/>